<evidence type="ECO:0000313" key="2">
    <source>
        <dbReference type="Proteomes" id="UP000768646"/>
    </source>
</evidence>
<protein>
    <submittedName>
        <fullName evidence="1">Uncharacterized protein</fullName>
    </submittedName>
</protein>
<proteinExistence type="predicted"/>
<name>A0ACB7C8J8_9ASCO</name>
<dbReference type="EMBL" id="JABTEG010000023">
    <property type="protein sequence ID" value="KAG4303806.1"/>
    <property type="molecule type" value="Genomic_DNA"/>
</dbReference>
<evidence type="ECO:0000313" key="1">
    <source>
        <dbReference type="EMBL" id="KAG4303806.1"/>
    </source>
</evidence>
<comment type="caution">
    <text evidence="1">The sequence shown here is derived from an EMBL/GenBank/DDBJ whole genome shotgun (WGS) entry which is preliminary data.</text>
</comment>
<sequence>MNINQPARINPDDWIYFSEGNCNVIFKYKGNDPFFINKILRIKKMDHSVSTIENSEFMKKVIVPLFHEPFNHYILPIELIMLDVSVLKKFNIDLVQKYERKKKNNSLLDIEERYAILLKDLSSNFSKRTIEFKPKWLIQSISAPIGWKSCRTCALRRLRGNFSRNGIRYCPLDLASENQIRIQKSLRAILMENNIYNQNMEINLTLYFQKSQLIKHLKYLQSSSTRTLSMTFFDCTIYVIFSNEEIFDVKILDLDCKPQTKATYWDKIEQQLINEGWYLGKGMIDDEEPCSL</sequence>
<gene>
    <name evidence="1" type="ORF">PORY_002804</name>
</gene>
<reference evidence="1 2" key="1">
    <citation type="journal article" date="2021" name="Commun. Biol.">
        <title>Genomic insights into the host specific adaptation of the Pneumocystis genus.</title>
        <authorList>
            <person name="Cisse O.H."/>
            <person name="Ma L."/>
            <person name="Dekker J.P."/>
            <person name="Khil P.P."/>
            <person name="Youn J.-H."/>
            <person name="Brenchley J.M."/>
            <person name="Blair R."/>
            <person name="Pahar B."/>
            <person name="Chabe M."/>
            <person name="Van Rompay K.K.A."/>
            <person name="Keesler R."/>
            <person name="Sukura A."/>
            <person name="Hirsch V."/>
            <person name="Kutty G."/>
            <person name="Liu Y."/>
            <person name="Peng L."/>
            <person name="Chen J."/>
            <person name="Song J."/>
            <person name="Weissenbacher-Lang C."/>
            <person name="Xu J."/>
            <person name="Upham N.S."/>
            <person name="Stajich J.E."/>
            <person name="Cuomo C.A."/>
            <person name="Cushion M.T."/>
            <person name="Kovacs J.A."/>
        </authorList>
    </citation>
    <scope>NUCLEOTIDE SEQUENCE [LARGE SCALE GENOMIC DNA]</scope>
    <source>
        <strain evidence="1 2">RABM</strain>
    </source>
</reference>
<dbReference type="Proteomes" id="UP000768646">
    <property type="component" value="Unassembled WGS sequence"/>
</dbReference>
<accession>A0ACB7C8J8</accession>
<organism evidence="1 2">
    <name type="scientific">Pneumocystis oryctolagi</name>
    <dbReference type="NCBI Taxonomy" id="42067"/>
    <lineage>
        <taxon>Eukaryota</taxon>
        <taxon>Fungi</taxon>
        <taxon>Dikarya</taxon>
        <taxon>Ascomycota</taxon>
        <taxon>Taphrinomycotina</taxon>
        <taxon>Pneumocystomycetes</taxon>
        <taxon>Pneumocystaceae</taxon>
        <taxon>Pneumocystis</taxon>
    </lineage>
</organism>
<keyword evidence="2" id="KW-1185">Reference proteome</keyword>